<dbReference type="Proteomes" id="UP000036403">
    <property type="component" value="Unassembled WGS sequence"/>
</dbReference>
<name>A0A0J7NK00_LASNI</name>
<dbReference type="AlphaFoldDB" id="A0A0J7NK00"/>
<comment type="caution">
    <text evidence="4">The sequence shown here is derived from an EMBL/GenBank/DDBJ whole genome shotgun (WGS) entry which is preliminary data.</text>
</comment>
<keyword evidence="1" id="KW-0175">Coiled coil</keyword>
<evidence type="ECO:0000256" key="1">
    <source>
        <dbReference type="SAM" id="Coils"/>
    </source>
</evidence>
<feature type="compositionally biased region" description="Basic and acidic residues" evidence="2">
    <location>
        <begin position="162"/>
        <end position="174"/>
    </location>
</feature>
<feature type="region of interest" description="Disordered" evidence="2">
    <location>
        <begin position="128"/>
        <end position="174"/>
    </location>
</feature>
<dbReference type="EMBL" id="LBMM01004104">
    <property type="protein sequence ID" value="KMQ92810.1"/>
    <property type="molecule type" value="Genomic_DNA"/>
</dbReference>
<evidence type="ECO:0000313" key="4">
    <source>
        <dbReference type="EMBL" id="KMQ92810.1"/>
    </source>
</evidence>
<evidence type="ECO:0000313" key="5">
    <source>
        <dbReference type="Proteomes" id="UP000036403"/>
    </source>
</evidence>
<organism evidence="4 5">
    <name type="scientific">Lasius niger</name>
    <name type="common">Black garden ant</name>
    <dbReference type="NCBI Taxonomy" id="67767"/>
    <lineage>
        <taxon>Eukaryota</taxon>
        <taxon>Metazoa</taxon>
        <taxon>Ecdysozoa</taxon>
        <taxon>Arthropoda</taxon>
        <taxon>Hexapoda</taxon>
        <taxon>Insecta</taxon>
        <taxon>Pterygota</taxon>
        <taxon>Neoptera</taxon>
        <taxon>Endopterygota</taxon>
        <taxon>Hymenoptera</taxon>
        <taxon>Apocrita</taxon>
        <taxon>Aculeata</taxon>
        <taxon>Formicoidea</taxon>
        <taxon>Formicidae</taxon>
        <taxon>Formicinae</taxon>
        <taxon>Lasius</taxon>
        <taxon>Lasius</taxon>
    </lineage>
</organism>
<accession>A0A0J7NK00</accession>
<gene>
    <name evidence="4" type="ORF">RF55_7156</name>
</gene>
<proteinExistence type="predicted"/>
<dbReference type="STRING" id="67767.A0A0J7NK00"/>
<dbReference type="InterPro" id="IPR048365">
    <property type="entry name" value="TNP-like_RNaseH_N"/>
</dbReference>
<reference evidence="4 5" key="1">
    <citation type="submission" date="2015-04" db="EMBL/GenBank/DDBJ databases">
        <title>Lasius niger genome sequencing.</title>
        <authorList>
            <person name="Konorov E.A."/>
            <person name="Nikitin M.A."/>
            <person name="Kirill M.V."/>
            <person name="Chang P."/>
        </authorList>
    </citation>
    <scope>NUCLEOTIDE SEQUENCE [LARGE SCALE GENOMIC DNA]</scope>
    <source>
        <tissue evidence="4">Whole</tissue>
    </source>
</reference>
<feature type="coiled-coil region" evidence="1">
    <location>
        <begin position="192"/>
        <end position="260"/>
    </location>
</feature>
<dbReference type="PaxDb" id="67767-A0A0J7NK00"/>
<evidence type="ECO:0000259" key="3">
    <source>
        <dbReference type="Pfam" id="PF21787"/>
    </source>
</evidence>
<keyword evidence="5" id="KW-1185">Reference proteome</keyword>
<dbReference type="Pfam" id="PF21787">
    <property type="entry name" value="TNP-like_RNaseH_N"/>
    <property type="match status" value="1"/>
</dbReference>
<feature type="compositionally biased region" description="Basic and acidic residues" evidence="2">
    <location>
        <begin position="128"/>
        <end position="142"/>
    </location>
</feature>
<protein>
    <submittedName>
        <fullName evidence="4">Transposable element p transposase</fullName>
    </submittedName>
</protein>
<evidence type="ECO:0000256" key="2">
    <source>
        <dbReference type="SAM" id="MobiDB-lite"/>
    </source>
</evidence>
<sequence length="829" mass="95873">MVKVCEVLNYKTTEGQGVRMHTFPKHNLEQQNAWVNWIALKRPGWNLKSNSRIVSCILFLKIMWTQGRIQIEGSNNLPFPHCKLKKLKIMRILLTITKVQKRNKYNTNINHYDDHTYCSAFTELSLIEHPHPHPPSTKDLHPSVEQPHPPSTKDLHSPSVEHTSEISVRQKSDDNNSHIFQLDASTAQKCENQEENLELSELQSKTKLLKELDEKNNIIQRLKKQVAATNLNVKNITKLYKKTKQNIRTLQSKLQHIQFESNILHEVFHMLQCEVKKLQLQEKDCVIVMDEMAIKADEVFDSSTQKFIGACTFPTHSGIANKVLVILLAGLTTRWKFTVAYYFTKSTDMKYKQNELNPTGSALKNIILNIIEKSENIGLQVHAIISDMGTDNRAMWNAFEVGCSKYHINVSIQHPIRTENKLFFIPDPVHVFKNIRCMLESNKTITFPQDICESENLCHPLVEIKYLDELVNHENNSELKIAFRLKDNLHCQNQYNKMKVSTTRGIFNSRTEAGLKLLSKSTNNSAIDTTAFFINLVSQWFALMANRKRSLALSKEKIEDYNKAIHHLQKTLNIFKKMSIGKKGHWKPVQTGVLMATESILQLQDFLLNKRDYKFVLTSRFTQDCLENVFSLIRFKMPTPNALQVKQNLKLITISQISSCSKFTNYDVDISENEIEMITINFLDVSKQLAIANCQEKEIESFMEASAIHVPQLEDFHCNLLDKWEWPIIYDIAGAVINSVRRYYNICDICFNAVLWQGPNDHPYAFVIDLHSYKDNNLYKVSDSCFKAVMKAEITFRQLRDTLKTKKQFCQVNKKCMYNSKTMAMHAVV</sequence>
<feature type="domain" description="Transposable element P transposase-like RNase H" evidence="3">
    <location>
        <begin position="263"/>
        <end position="399"/>
    </location>
</feature>
<dbReference type="OrthoDB" id="6624120at2759"/>